<dbReference type="EMBL" id="CAIX01000173">
    <property type="protein sequence ID" value="CCI47503.1"/>
    <property type="molecule type" value="Genomic_DNA"/>
</dbReference>
<feature type="region of interest" description="Disordered" evidence="1">
    <location>
        <begin position="52"/>
        <end position="101"/>
    </location>
</feature>
<protein>
    <submittedName>
        <fullName evidence="2">Uncharacterized protein</fullName>
    </submittedName>
</protein>
<dbReference type="Proteomes" id="UP000053237">
    <property type="component" value="Unassembled WGS sequence"/>
</dbReference>
<dbReference type="InParanoid" id="A0A024GL72"/>
<name>A0A024GL72_9STRA</name>
<reference evidence="2 3" key="1">
    <citation type="submission" date="2012-05" db="EMBL/GenBank/DDBJ databases">
        <title>Recombination and specialization in a pathogen metapopulation.</title>
        <authorList>
            <person name="Gardiner A."/>
            <person name="Kemen E."/>
            <person name="Schultz-Larsen T."/>
            <person name="MacLean D."/>
            <person name="Van Oosterhout C."/>
            <person name="Jones J.D.G."/>
        </authorList>
    </citation>
    <scope>NUCLEOTIDE SEQUENCE [LARGE SCALE GENOMIC DNA]</scope>
    <source>
        <strain evidence="2 3">Ac Nc2</strain>
    </source>
</reference>
<gene>
    <name evidence="2" type="ORF">BN9_085100</name>
</gene>
<organism evidence="2 3">
    <name type="scientific">Albugo candida</name>
    <dbReference type="NCBI Taxonomy" id="65357"/>
    <lineage>
        <taxon>Eukaryota</taxon>
        <taxon>Sar</taxon>
        <taxon>Stramenopiles</taxon>
        <taxon>Oomycota</taxon>
        <taxon>Peronosporomycetes</taxon>
        <taxon>Albuginales</taxon>
        <taxon>Albuginaceae</taxon>
        <taxon>Albugo</taxon>
    </lineage>
</organism>
<sequence length="101" mass="11174">MAACVICMSCSSLCAFSNISIRELVPMQFYLILAIGFSIVNVQVCSIKDVGPKKHTSVHIRLPPSDTRPAKQARPKKPEPPPPNRKLLMKRSDISHGPNQH</sequence>
<evidence type="ECO:0000313" key="3">
    <source>
        <dbReference type="Proteomes" id="UP000053237"/>
    </source>
</evidence>
<dbReference type="AlphaFoldDB" id="A0A024GL72"/>
<evidence type="ECO:0000313" key="2">
    <source>
        <dbReference type="EMBL" id="CCI47503.1"/>
    </source>
</evidence>
<evidence type="ECO:0000256" key="1">
    <source>
        <dbReference type="SAM" id="MobiDB-lite"/>
    </source>
</evidence>
<proteinExistence type="predicted"/>
<accession>A0A024GL72</accession>
<comment type="caution">
    <text evidence="2">The sequence shown here is derived from an EMBL/GenBank/DDBJ whole genome shotgun (WGS) entry which is preliminary data.</text>
</comment>
<keyword evidence="3" id="KW-1185">Reference proteome</keyword>